<dbReference type="SUPFAM" id="SSF57756">
    <property type="entry name" value="Retrovirus zinc finger-like domains"/>
    <property type="match status" value="1"/>
</dbReference>
<dbReference type="AlphaFoldDB" id="A0A699I1Y0"/>
<sequence>MDPDSVYTVAASKVPMLKPGEYELWRMRMEQYIQIVDYSLWEFIENGNAPPITQVVKDAKSLLQAVEKRFGGNAATKKTQRNLLKQKYENFTASSSEVLDQEDVNQKFLRSLSPEWNTHTSVWRNKPEIDILSLDDLYNNLKIHEPKMAMLTMRAKRFLKNIRRKFSMNGNETIGFDKSKVDCYNCHKKGHFAKEYRAPRSQDTKHKESTRRIVPMETPTLAALVSCDGLGRYDWSDQAKDGLTNFALMAYSSTSSNFEVSTDSNCSSSCLENTKILKEQNEQLLKDLRTSKINDITYETEEFVNEPIVSEPTVKKPIVETSEAKASADKPKVIRKNFGPPLIEDWMSDSEDKAESNSKIEKETVKPRQFQNHKMVKPVWNYNQKVNHKIFAKKTHPRAKRNMVPRAVLMKSRLTTVNTARPVSAAHLKSTVNVARPMSYLSKLEHSSIKRPFDKKTAFTNSNVPQKVNTVRSKTINAARPKAVVNAARPKEVVNAILGNKVNAVKASACWVWKPKTKVINHVSKHNNASITLKKFDYIDAQGRSKSMIAWVPKRN</sequence>
<organism evidence="1">
    <name type="scientific">Tanacetum cinerariifolium</name>
    <name type="common">Dalmatian daisy</name>
    <name type="synonym">Chrysanthemum cinerariifolium</name>
    <dbReference type="NCBI Taxonomy" id="118510"/>
    <lineage>
        <taxon>Eukaryota</taxon>
        <taxon>Viridiplantae</taxon>
        <taxon>Streptophyta</taxon>
        <taxon>Embryophyta</taxon>
        <taxon>Tracheophyta</taxon>
        <taxon>Spermatophyta</taxon>
        <taxon>Magnoliopsida</taxon>
        <taxon>eudicotyledons</taxon>
        <taxon>Gunneridae</taxon>
        <taxon>Pentapetalae</taxon>
        <taxon>asterids</taxon>
        <taxon>campanulids</taxon>
        <taxon>Asterales</taxon>
        <taxon>Asteraceae</taxon>
        <taxon>Asteroideae</taxon>
        <taxon>Anthemideae</taxon>
        <taxon>Anthemidinae</taxon>
        <taxon>Tanacetum</taxon>
    </lineage>
</organism>
<evidence type="ECO:0000313" key="1">
    <source>
        <dbReference type="EMBL" id="GEZ11218.1"/>
    </source>
</evidence>
<name>A0A699I1Y0_TANCI</name>
<comment type="caution">
    <text evidence="1">The sequence shown here is derived from an EMBL/GenBank/DDBJ whole genome shotgun (WGS) entry which is preliminary data.</text>
</comment>
<dbReference type="GO" id="GO:0008270">
    <property type="term" value="F:zinc ion binding"/>
    <property type="evidence" value="ECO:0007669"/>
    <property type="project" value="InterPro"/>
</dbReference>
<dbReference type="InterPro" id="IPR036875">
    <property type="entry name" value="Znf_CCHC_sf"/>
</dbReference>
<dbReference type="EMBL" id="BKCJ010242056">
    <property type="protein sequence ID" value="GEZ11218.1"/>
    <property type="molecule type" value="Genomic_DNA"/>
</dbReference>
<gene>
    <name evidence="1" type="ORF">Tci_483191</name>
</gene>
<reference evidence="1" key="1">
    <citation type="journal article" date="2019" name="Sci. Rep.">
        <title>Draft genome of Tanacetum cinerariifolium, the natural source of mosquito coil.</title>
        <authorList>
            <person name="Yamashiro T."/>
            <person name="Shiraishi A."/>
            <person name="Satake H."/>
            <person name="Nakayama K."/>
        </authorList>
    </citation>
    <scope>NUCLEOTIDE SEQUENCE</scope>
</reference>
<accession>A0A699I1Y0</accession>
<dbReference type="Gene3D" id="4.10.60.10">
    <property type="entry name" value="Zinc finger, CCHC-type"/>
    <property type="match status" value="1"/>
</dbReference>
<protein>
    <submittedName>
        <fullName evidence="1">Ribonuclease H-like domain-containing protein</fullName>
    </submittedName>
</protein>
<dbReference type="GO" id="GO:0003676">
    <property type="term" value="F:nucleic acid binding"/>
    <property type="evidence" value="ECO:0007669"/>
    <property type="project" value="InterPro"/>
</dbReference>
<proteinExistence type="predicted"/>